<dbReference type="Proteomes" id="UP001564657">
    <property type="component" value="Unassembled WGS sequence"/>
</dbReference>
<gene>
    <name evidence="1" type="ORF">AB8U03_12165</name>
</gene>
<dbReference type="EMBL" id="JBGEWD010000011">
    <property type="protein sequence ID" value="MEY8000938.1"/>
    <property type="molecule type" value="Genomic_DNA"/>
</dbReference>
<comment type="caution">
    <text evidence="1">The sequence shown here is derived from an EMBL/GenBank/DDBJ whole genome shotgun (WGS) entry which is preliminary data.</text>
</comment>
<dbReference type="RefSeq" id="WP_369704830.1">
    <property type="nucleotide sequence ID" value="NZ_JBGEWD010000011.1"/>
</dbReference>
<keyword evidence="2" id="KW-1185">Reference proteome</keyword>
<name>A0ABV4BQ80_9CLOT</name>
<proteinExistence type="predicted"/>
<accession>A0ABV4BQ80</accession>
<sequence>MLIFYENDIKPSRFDLCQCIFDAGKSGLWINGRTGLDSNKKQKSLHYYEIY</sequence>
<evidence type="ECO:0000313" key="2">
    <source>
        <dbReference type="Proteomes" id="UP001564657"/>
    </source>
</evidence>
<evidence type="ECO:0000313" key="1">
    <source>
        <dbReference type="EMBL" id="MEY8000938.1"/>
    </source>
</evidence>
<reference evidence="1 2" key="1">
    <citation type="submission" date="2024-08" db="EMBL/GenBank/DDBJ databases">
        <title>Clostridium lapicellarii sp. nov., and Clostridium renhuaiense sp. nov., two species isolated from the mud in a fermentation cellar used for producing sauce-flavour Chinese liquors.</title>
        <authorList>
            <person name="Yang F."/>
            <person name="Wang H."/>
            <person name="Chen L.Q."/>
            <person name="Zhou N."/>
            <person name="Lu J.J."/>
            <person name="Pu X.X."/>
            <person name="Wan B."/>
            <person name="Wang L."/>
            <person name="Liu S.J."/>
        </authorList>
    </citation>
    <scope>NUCLEOTIDE SEQUENCE [LARGE SCALE GENOMIC DNA]</scope>
    <source>
        <strain evidence="1 2">MT-5</strain>
    </source>
</reference>
<protein>
    <submittedName>
        <fullName evidence="1">Uncharacterized protein</fullName>
    </submittedName>
</protein>
<organism evidence="1 2">
    <name type="scientific">Clostridium moutaii</name>
    <dbReference type="NCBI Taxonomy" id="3240932"/>
    <lineage>
        <taxon>Bacteria</taxon>
        <taxon>Bacillati</taxon>
        <taxon>Bacillota</taxon>
        <taxon>Clostridia</taxon>
        <taxon>Eubacteriales</taxon>
        <taxon>Clostridiaceae</taxon>
        <taxon>Clostridium</taxon>
    </lineage>
</organism>